<evidence type="ECO:0000313" key="1">
    <source>
        <dbReference type="Proteomes" id="UP000095287"/>
    </source>
</evidence>
<evidence type="ECO:0000313" key="2">
    <source>
        <dbReference type="WBParaSite" id="L893_g12434.t1"/>
    </source>
</evidence>
<reference evidence="2" key="1">
    <citation type="submission" date="2016-11" db="UniProtKB">
        <authorList>
            <consortium name="WormBaseParasite"/>
        </authorList>
    </citation>
    <scope>IDENTIFICATION</scope>
</reference>
<dbReference type="Proteomes" id="UP000095287">
    <property type="component" value="Unplaced"/>
</dbReference>
<dbReference type="WBParaSite" id="L893_g12434.t1">
    <property type="protein sequence ID" value="L893_g12434.t1"/>
    <property type="gene ID" value="L893_g12434"/>
</dbReference>
<sequence>MSTDELIDKWRLVVSSEDRVCTADESSALPLPQNITSRFAYDYTTTVNDIISDGVARVCITFFQRHQAVPNWTRRHINAPLSGMELTETQHCRGRMAHSATL</sequence>
<dbReference type="AlphaFoldDB" id="A0A1I7Y3S3"/>
<name>A0A1I7Y3S3_9BILA</name>
<protein>
    <submittedName>
        <fullName evidence="2">Uncharacterized protein</fullName>
    </submittedName>
</protein>
<proteinExistence type="predicted"/>
<accession>A0A1I7Y3S3</accession>
<keyword evidence="1" id="KW-1185">Reference proteome</keyword>
<organism evidence="1 2">
    <name type="scientific">Steinernema glaseri</name>
    <dbReference type="NCBI Taxonomy" id="37863"/>
    <lineage>
        <taxon>Eukaryota</taxon>
        <taxon>Metazoa</taxon>
        <taxon>Ecdysozoa</taxon>
        <taxon>Nematoda</taxon>
        <taxon>Chromadorea</taxon>
        <taxon>Rhabditida</taxon>
        <taxon>Tylenchina</taxon>
        <taxon>Panagrolaimomorpha</taxon>
        <taxon>Strongyloidoidea</taxon>
        <taxon>Steinernematidae</taxon>
        <taxon>Steinernema</taxon>
    </lineage>
</organism>